<dbReference type="SUPFAM" id="SSF50475">
    <property type="entry name" value="FMN-binding split barrel"/>
    <property type="match status" value="1"/>
</dbReference>
<dbReference type="RefSeq" id="WP_015820681.1">
    <property type="nucleotide sequence ID" value="NC_012997.1"/>
</dbReference>
<dbReference type="Gene3D" id="2.30.110.10">
    <property type="entry name" value="Electron Transport, Fmn-binding Protein, Chain A"/>
    <property type="match status" value="1"/>
</dbReference>
<reference evidence="1 2" key="1">
    <citation type="journal article" date="2009" name="PLoS ONE">
        <title>The complete genome of Teredinibacter turnerae T7901: an intracellular endosymbiont of marine wood-boring bivalves (shipworms).</title>
        <authorList>
            <person name="Yang J.C."/>
            <person name="Madupu R."/>
            <person name="Durkin A.S."/>
            <person name="Ekborg N.A."/>
            <person name="Pedamallu C.S."/>
            <person name="Hostetler J.B."/>
            <person name="Radune D."/>
            <person name="Toms B.S."/>
            <person name="Henrissat B."/>
            <person name="Coutinho P.M."/>
            <person name="Schwarz S."/>
            <person name="Field L."/>
            <person name="Trindade-Silva A.E."/>
            <person name="Soares C.A.G."/>
            <person name="Elshahawi S."/>
            <person name="Hanora A."/>
            <person name="Schmidt E.W."/>
            <person name="Haygood M.G."/>
            <person name="Posfai J."/>
            <person name="Benner J."/>
            <person name="Madinger C."/>
            <person name="Nove J."/>
            <person name="Anton B."/>
            <person name="Chaudhary K."/>
            <person name="Foster J."/>
            <person name="Holman A."/>
            <person name="Kumar S."/>
            <person name="Lessard P.A."/>
            <person name="Luyten Y.A."/>
            <person name="Slatko B."/>
            <person name="Wood N."/>
            <person name="Wu B."/>
            <person name="Teplitski M."/>
            <person name="Mougous J.D."/>
            <person name="Ward N."/>
            <person name="Eisen J.A."/>
            <person name="Badger J.H."/>
            <person name="Distel D.L."/>
        </authorList>
    </citation>
    <scope>NUCLEOTIDE SEQUENCE [LARGE SCALE GENOMIC DNA]</scope>
    <source>
        <strain evidence="2">ATCC 39867 / T7901</strain>
    </source>
</reference>
<sequence>MYVPPPFAVTSEQQIWDFVQDNPFATLVYENCGQLENAAIPVRFCERNGKRYLRGHLARNNPMCAKGLKPLPLLALFNGGDHYVSPGWYPHKAQDARVVPTWNYAQVEIRGELHFYEDADWKLAHLRDFVSHFEQSVGGDWRIDEAPAPFIDKLLQAIVGVEIRVDSALGKFKLSQNQPEPARREVARRLSERGSALARLMADPDTPSAE</sequence>
<accession>C5BJV9</accession>
<dbReference type="Pfam" id="PF04299">
    <property type="entry name" value="FMN_bind_2"/>
    <property type="match status" value="1"/>
</dbReference>
<keyword evidence="2" id="KW-1185">Reference proteome</keyword>
<dbReference type="Proteomes" id="UP000009080">
    <property type="component" value="Chromosome"/>
</dbReference>
<evidence type="ECO:0000313" key="1">
    <source>
        <dbReference type="EMBL" id="ACR14567.1"/>
    </source>
</evidence>
<protein>
    <submittedName>
        <fullName evidence="1">Transcriptional regulator</fullName>
    </submittedName>
</protein>
<dbReference type="PIRSF" id="PIRSF010372">
    <property type="entry name" value="PaiB"/>
    <property type="match status" value="1"/>
</dbReference>
<dbReference type="EMBL" id="CP001614">
    <property type="protein sequence ID" value="ACR14567.1"/>
    <property type="molecule type" value="Genomic_DNA"/>
</dbReference>
<dbReference type="PANTHER" id="PTHR35802">
    <property type="entry name" value="PROTEASE SYNTHASE AND SPORULATION PROTEIN PAI 2"/>
    <property type="match status" value="1"/>
</dbReference>
<dbReference type="eggNOG" id="COG2808">
    <property type="taxonomic scope" value="Bacteria"/>
</dbReference>
<dbReference type="InterPro" id="IPR012349">
    <property type="entry name" value="Split_barrel_FMN-bd"/>
</dbReference>
<dbReference type="PANTHER" id="PTHR35802:SF1">
    <property type="entry name" value="PROTEASE SYNTHASE AND SPORULATION PROTEIN PAI 2"/>
    <property type="match status" value="1"/>
</dbReference>
<proteinExistence type="predicted"/>
<organism evidence="1 2">
    <name type="scientific">Teredinibacter turnerae (strain ATCC 39867 / T7901)</name>
    <dbReference type="NCBI Taxonomy" id="377629"/>
    <lineage>
        <taxon>Bacteria</taxon>
        <taxon>Pseudomonadati</taxon>
        <taxon>Pseudomonadota</taxon>
        <taxon>Gammaproteobacteria</taxon>
        <taxon>Cellvibrionales</taxon>
        <taxon>Cellvibrionaceae</taxon>
        <taxon>Teredinibacter</taxon>
    </lineage>
</organism>
<dbReference type="KEGG" id="ttu:TERTU_4601"/>
<gene>
    <name evidence="1" type="ordered locus">TERTU_4601</name>
</gene>
<dbReference type="OrthoDB" id="9794948at2"/>
<dbReference type="HOGENOM" id="CLU_065853_0_1_6"/>
<evidence type="ECO:0000313" key="2">
    <source>
        <dbReference type="Proteomes" id="UP000009080"/>
    </source>
</evidence>
<dbReference type="InterPro" id="IPR007396">
    <property type="entry name" value="TR_PAI2-type"/>
</dbReference>
<name>C5BJV9_TERTT</name>
<dbReference type="AlphaFoldDB" id="C5BJV9"/>